<keyword evidence="2 4" id="KW-0863">Zinc-finger</keyword>
<name>W9C8B4_SCLBF</name>
<evidence type="ECO:0000256" key="3">
    <source>
        <dbReference type="ARBA" id="ARBA00022833"/>
    </source>
</evidence>
<dbReference type="PROSITE" id="PS50865">
    <property type="entry name" value="ZF_MYND_2"/>
    <property type="match status" value="1"/>
</dbReference>
<organism evidence="6 7">
    <name type="scientific">Sclerotinia borealis (strain F-4128)</name>
    <dbReference type="NCBI Taxonomy" id="1432307"/>
    <lineage>
        <taxon>Eukaryota</taxon>
        <taxon>Fungi</taxon>
        <taxon>Dikarya</taxon>
        <taxon>Ascomycota</taxon>
        <taxon>Pezizomycotina</taxon>
        <taxon>Leotiomycetes</taxon>
        <taxon>Helotiales</taxon>
        <taxon>Sclerotiniaceae</taxon>
        <taxon>Sclerotinia</taxon>
    </lineage>
</organism>
<dbReference type="InterPro" id="IPR002893">
    <property type="entry name" value="Znf_MYND"/>
</dbReference>
<dbReference type="SUPFAM" id="SSF144232">
    <property type="entry name" value="HIT/MYND zinc finger-like"/>
    <property type="match status" value="1"/>
</dbReference>
<evidence type="ECO:0000256" key="4">
    <source>
        <dbReference type="PROSITE-ProRule" id="PRU00134"/>
    </source>
</evidence>
<dbReference type="STRING" id="1432307.W9C8B4"/>
<sequence length="355" mass="41316">MDARFDHTPAEIQCTSCKKPGYPKVCAICKVAPALEGDADVPRYCNTLCQQADWNHHKKTCKKLRLRTQLYAATSLAQRIFYIYREITWAGMDVKEAKIDGEKMILEVVNDTHAHEWKPLSSQLFLNPKDRLEVLNFRACKEAVAWMVVCFHGLLNGTIKEIKKIVCEPKNPRRTITAGKYTTYNMDHELFGVILRSGERFAIDISGAQYGYYEPVVRWETYTSTRIEKILSQNVCPVPTKKMFDLNDYSAEHIASQMESINAKFGHPERTFQFARFFETVNVLFLEWQNGEDCSLEAIWKLPEDESLRKQKLLVDFVDWRLNVMLRGKFFTVNGQRLVAEVKGIWEHERNKYHK</sequence>
<feature type="domain" description="MYND-type" evidence="5">
    <location>
        <begin position="14"/>
        <end position="61"/>
    </location>
</feature>
<dbReference type="OrthoDB" id="432970at2759"/>
<keyword evidence="7" id="KW-1185">Reference proteome</keyword>
<protein>
    <recommendedName>
        <fullName evidence="5">MYND-type domain-containing protein</fullName>
    </recommendedName>
</protein>
<dbReference type="GO" id="GO:0008270">
    <property type="term" value="F:zinc ion binding"/>
    <property type="evidence" value="ECO:0007669"/>
    <property type="project" value="UniProtKB-KW"/>
</dbReference>
<dbReference type="EMBL" id="AYSA01000425">
    <property type="protein sequence ID" value="ESZ92096.1"/>
    <property type="molecule type" value="Genomic_DNA"/>
</dbReference>
<comment type="caution">
    <text evidence="6">The sequence shown here is derived from an EMBL/GenBank/DDBJ whole genome shotgun (WGS) entry which is preliminary data.</text>
</comment>
<evidence type="ECO:0000313" key="6">
    <source>
        <dbReference type="EMBL" id="ESZ92096.1"/>
    </source>
</evidence>
<evidence type="ECO:0000256" key="1">
    <source>
        <dbReference type="ARBA" id="ARBA00022723"/>
    </source>
</evidence>
<keyword evidence="1" id="KW-0479">Metal-binding</keyword>
<dbReference type="HOGENOM" id="CLU_781105_0_0_1"/>
<accession>W9C8B4</accession>
<proteinExistence type="predicted"/>
<dbReference type="AlphaFoldDB" id="W9C8B4"/>
<dbReference type="Proteomes" id="UP000019487">
    <property type="component" value="Unassembled WGS sequence"/>
</dbReference>
<keyword evidence="3" id="KW-0862">Zinc</keyword>
<evidence type="ECO:0000256" key="2">
    <source>
        <dbReference type="ARBA" id="ARBA00022771"/>
    </source>
</evidence>
<dbReference type="Gene3D" id="6.10.140.2220">
    <property type="match status" value="1"/>
</dbReference>
<gene>
    <name evidence="6" type="ORF">SBOR_7511</name>
</gene>
<evidence type="ECO:0000259" key="5">
    <source>
        <dbReference type="PROSITE" id="PS50865"/>
    </source>
</evidence>
<reference evidence="6 7" key="1">
    <citation type="journal article" date="2014" name="Genome Announc.">
        <title>Draft genome sequence of Sclerotinia borealis, a psychrophilic plant pathogenic fungus.</title>
        <authorList>
            <person name="Mardanov A.V."/>
            <person name="Beletsky A.V."/>
            <person name="Kadnikov V.V."/>
            <person name="Ignatov A.N."/>
            <person name="Ravin N.V."/>
        </authorList>
    </citation>
    <scope>NUCLEOTIDE SEQUENCE [LARGE SCALE GENOMIC DNA]</scope>
    <source>
        <strain evidence="7">F-4157</strain>
    </source>
</reference>
<evidence type="ECO:0000313" key="7">
    <source>
        <dbReference type="Proteomes" id="UP000019487"/>
    </source>
</evidence>